<proteinExistence type="inferred from homology"/>
<dbReference type="InterPro" id="IPR013658">
    <property type="entry name" value="SGL"/>
</dbReference>
<organism evidence="3 4">
    <name type="scientific">Paenibacillus borealis</name>
    <dbReference type="NCBI Taxonomy" id="160799"/>
    <lineage>
        <taxon>Bacteria</taxon>
        <taxon>Bacillati</taxon>
        <taxon>Bacillota</taxon>
        <taxon>Bacilli</taxon>
        <taxon>Bacillales</taxon>
        <taxon>Paenibacillaceae</taxon>
        <taxon>Paenibacillus</taxon>
    </lineage>
</organism>
<name>A0ABX3HJE2_PAEBO</name>
<comment type="similarity">
    <text evidence="1">Belongs to the SMP-30/CGR1 family.</text>
</comment>
<gene>
    <name evidence="3" type="ORF">BSK56_06140</name>
</gene>
<dbReference type="Pfam" id="PF08450">
    <property type="entry name" value="SGL"/>
    <property type="match status" value="1"/>
</dbReference>
<protein>
    <recommendedName>
        <fullName evidence="2">SMP-30/Gluconolactonase/LRE-like region domain-containing protein</fullName>
    </recommendedName>
</protein>
<dbReference type="Gene3D" id="2.120.10.30">
    <property type="entry name" value="TolB, C-terminal domain"/>
    <property type="match status" value="1"/>
</dbReference>
<dbReference type="PANTHER" id="PTHR10907:SF47">
    <property type="entry name" value="REGUCALCIN"/>
    <property type="match status" value="1"/>
</dbReference>
<dbReference type="PANTHER" id="PTHR10907">
    <property type="entry name" value="REGUCALCIN"/>
    <property type="match status" value="1"/>
</dbReference>
<keyword evidence="4" id="KW-1185">Reference proteome</keyword>
<evidence type="ECO:0000256" key="1">
    <source>
        <dbReference type="ARBA" id="ARBA00008853"/>
    </source>
</evidence>
<dbReference type="PRINTS" id="PR01790">
    <property type="entry name" value="SMP30FAMILY"/>
</dbReference>
<reference evidence="3 4" key="1">
    <citation type="submission" date="2016-10" db="EMBL/GenBank/DDBJ databases">
        <title>Paenibacillus species isolates.</title>
        <authorList>
            <person name="Beno S.M."/>
        </authorList>
    </citation>
    <scope>NUCLEOTIDE SEQUENCE [LARGE SCALE GENOMIC DNA]</scope>
    <source>
        <strain evidence="3 4">FSL H7-0744</strain>
    </source>
</reference>
<evidence type="ECO:0000259" key="2">
    <source>
        <dbReference type="Pfam" id="PF08450"/>
    </source>
</evidence>
<dbReference type="RefSeq" id="WP_076109772.1">
    <property type="nucleotide sequence ID" value="NZ_MPTB01000006.1"/>
</dbReference>
<dbReference type="SUPFAM" id="SSF63829">
    <property type="entry name" value="Calcium-dependent phosphotriesterase"/>
    <property type="match status" value="1"/>
</dbReference>
<dbReference type="EMBL" id="MPTB01000006">
    <property type="protein sequence ID" value="OMD50744.1"/>
    <property type="molecule type" value="Genomic_DNA"/>
</dbReference>
<accession>A0ABX3HJE2</accession>
<dbReference type="InterPro" id="IPR005511">
    <property type="entry name" value="SMP-30"/>
</dbReference>
<sequence>MIGQAELVIDAKALLGEGAHWDGQESKLHWVDIEGRRLRIYEPMGQGEEIYSFDSMVSAAVPAADGGWILALQDGIYSFKKNGQPQLIAAVEPELPRNRLNDAKCDSAGRLWFGTMSMDSTPGAGNLYVMEPHGEVRHVLPDIGISNGLAWDDSRSLMYYIDTPTRGVDVMDYDLQSGTVSGRRTAFTLPEGAGGPDGMTIDREGMLWVAQWGGSCVSRWNPHTGKQIGKVEVPAKNVTSCTFGGKALDELYITTARSGMSEEELQHWPLAGGLFKFKAGVQGVPANVFAGKVR</sequence>
<dbReference type="InterPro" id="IPR011042">
    <property type="entry name" value="6-blade_b-propeller_TolB-like"/>
</dbReference>
<evidence type="ECO:0000313" key="3">
    <source>
        <dbReference type="EMBL" id="OMD50744.1"/>
    </source>
</evidence>
<evidence type="ECO:0000313" key="4">
    <source>
        <dbReference type="Proteomes" id="UP000187412"/>
    </source>
</evidence>
<dbReference type="Proteomes" id="UP000187412">
    <property type="component" value="Unassembled WGS sequence"/>
</dbReference>
<feature type="domain" description="SMP-30/Gluconolactonase/LRE-like region" evidence="2">
    <location>
        <begin position="15"/>
        <end position="257"/>
    </location>
</feature>
<comment type="caution">
    <text evidence="3">The sequence shown here is derived from an EMBL/GenBank/DDBJ whole genome shotgun (WGS) entry which is preliminary data.</text>
</comment>